<evidence type="ECO:0000256" key="1">
    <source>
        <dbReference type="ARBA" id="ARBA00004418"/>
    </source>
</evidence>
<proteinExistence type="inferred from homology"/>
<dbReference type="InterPro" id="IPR036280">
    <property type="entry name" value="Multihaem_cyt_sf"/>
</dbReference>
<feature type="binding site" description="axial binding residue" evidence="13">
    <location>
        <position position="77"/>
    </location>
    <ligand>
        <name>heme c</name>
        <dbReference type="ChEBI" id="CHEBI:61717"/>
        <label>1</label>
    </ligand>
    <ligandPart>
        <name>Fe</name>
        <dbReference type="ChEBI" id="CHEBI:18248"/>
    </ligandPart>
</feature>
<feature type="binding site" description="covalent" evidence="12">
    <location>
        <position position="162"/>
    </location>
    <ligand>
        <name>heme c</name>
        <dbReference type="ChEBI" id="CHEBI:61717"/>
        <label>2</label>
    </ligand>
</feature>
<dbReference type="EMBL" id="NXID01000002">
    <property type="protein sequence ID" value="RXK16932.1"/>
    <property type="molecule type" value="Genomic_DNA"/>
</dbReference>
<feature type="binding site" description="axial binding residue" evidence="13">
    <location>
        <position position="113"/>
    </location>
    <ligand>
        <name>heme c</name>
        <dbReference type="ChEBI" id="CHEBI:61717"/>
        <label>2</label>
    </ligand>
    <ligandPart>
        <name>Fe</name>
        <dbReference type="ChEBI" id="CHEBI:18248"/>
    </ligandPart>
</feature>
<dbReference type="GO" id="GO:0042597">
    <property type="term" value="C:periplasmic space"/>
    <property type="evidence" value="ECO:0007669"/>
    <property type="project" value="UniProtKB-SubCell"/>
</dbReference>
<feature type="chain" id="PRO_5043836190" description="Periplasmic nitrate reductase, electron transfer subunit" evidence="14">
    <location>
        <begin position="20"/>
        <end position="200"/>
    </location>
</feature>
<dbReference type="PIRSF" id="PIRSF006105">
    <property type="entry name" value="NapB"/>
    <property type="match status" value="1"/>
</dbReference>
<evidence type="ECO:0000313" key="16">
    <source>
        <dbReference type="Proteomes" id="UP000290092"/>
    </source>
</evidence>
<comment type="similarity">
    <text evidence="2">Belongs to the NapB family.</text>
</comment>
<feature type="binding site" description="covalent" evidence="12">
    <location>
        <position position="159"/>
    </location>
    <ligand>
        <name>heme c</name>
        <dbReference type="ChEBI" id="CHEBI:61717"/>
        <label>2</label>
    </ligand>
</feature>
<evidence type="ECO:0000256" key="5">
    <source>
        <dbReference type="ARBA" id="ARBA00022617"/>
    </source>
</evidence>
<evidence type="ECO:0000256" key="10">
    <source>
        <dbReference type="ARBA" id="ARBA00023004"/>
    </source>
</evidence>
<feature type="binding site" description="covalent" evidence="12">
    <location>
        <position position="92"/>
    </location>
    <ligand>
        <name>heme c</name>
        <dbReference type="ChEBI" id="CHEBI:61717"/>
        <label>1</label>
    </ligand>
</feature>
<evidence type="ECO:0000256" key="7">
    <source>
        <dbReference type="ARBA" id="ARBA00022729"/>
    </source>
</evidence>
<evidence type="ECO:0000256" key="4">
    <source>
        <dbReference type="ARBA" id="ARBA00022448"/>
    </source>
</evidence>
<evidence type="ECO:0000256" key="9">
    <source>
        <dbReference type="ARBA" id="ARBA00022982"/>
    </source>
</evidence>
<keyword evidence="6 13" id="KW-0479">Metal-binding</keyword>
<feature type="binding site" description="axial binding residue" evidence="13">
    <location>
        <position position="96"/>
    </location>
    <ligand>
        <name>heme c</name>
        <dbReference type="ChEBI" id="CHEBI:61717"/>
        <label>1</label>
    </ligand>
    <ligandPart>
        <name>Fe</name>
        <dbReference type="ChEBI" id="CHEBI:18248"/>
    </ligandPart>
</feature>
<dbReference type="PROSITE" id="PS51257">
    <property type="entry name" value="PROKAR_LIPOPROTEIN"/>
    <property type="match status" value="1"/>
</dbReference>
<reference evidence="15 16" key="1">
    <citation type="submission" date="2017-09" db="EMBL/GenBank/DDBJ databases">
        <title>Genomics of the genus Arcobacter.</title>
        <authorList>
            <person name="Perez-Cataluna A."/>
            <person name="Figueras M.J."/>
            <person name="Salas-Masso N."/>
        </authorList>
    </citation>
    <scope>NUCLEOTIDE SEQUENCE [LARGE SCALE GENOMIC DNA]</scope>
    <source>
        <strain evidence="15 16">CECT 7386</strain>
    </source>
</reference>
<dbReference type="PANTHER" id="PTHR38604">
    <property type="entry name" value="PERIPLASMIC NITRATE REDUCTASE, ELECTRON TRANSFER SUBUNIT"/>
    <property type="match status" value="1"/>
</dbReference>
<feature type="signal peptide" evidence="14">
    <location>
        <begin position="1"/>
        <end position="19"/>
    </location>
</feature>
<comment type="PTM">
    <text evidence="12">Binds 2 heme C groups per subunit.</text>
</comment>
<organism evidence="15 16">
    <name type="scientific">Malaciobacter mytili LMG 24559</name>
    <dbReference type="NCBI Taxonomy" id="1032238"/>
    <lineage>
        <taxon>Bacteria</taxon>
        <taxon>Pseudomonadati</taxon>
        <taxon>Campylobacterota</taxon>
        <taxon>Epsilonproteobacteria</taxon>
        <taxon>Campylobacterales</taxon>
        <taxon>Arcobacteraceae</taxon>
        <taxon>Malaciobacter</taxon>
    </lineage>
</organism>
<dbReference type="GO" id="GO:0046872">
    <property type="term" value="F:metal ion binding"/>
    <property type="evidence" value="ECO:0007669"/>
    <property type="project" value="UniProtKB-KW"/>
</dbReference>
<feature type="binding site" description="axial binding residue" evidence="13">
    <location>
        <position position="163"/>
    </location>
    <ligand>
        <name>heme c</name>
        <dbReference type="ChEBI" id="CHEBI:61717"/>
        <label>2</label>
    </ligand>
    <ligandPart>
        <name>Fe</name>
        <dbReference type="ChEBI" id="CHEBI:18248"/>
    </ligandPart>
</feature>
<evidence type="ECO:0000256" key="3">
    <source>
        <dbReference type="ARBA" id="ARBA00013773"/>
    </source>
</evidence>
<dbReference type="Proteomes" id="UP000290092">
    <property type="component" value="Unassembled WGS sequence"/>
</dbReference>
<dbReference type="SUPFAM" id="SSF48695">
    <property type="entry name" value="Multiheme cytochromes"/>
    <property type="match status" value="1"/>
</dbReference>
<name>A0AAX2AKE5_9BACT</name>
<sequence>MKLTNIALGIATAAAIFVAGCVSSPQTVSEESLGLRKTDLYTEQTTVADKTMYKEAVPGTGVTFERAFENAPPMIPHSVDGMLPITIKDNQCTTCHLPGIAESMNATPIPKSHFTDFRPETHLSKDGKIVKNGKTVENTSDLLVSNRKLNDLAGARFNCSQCHAPQSEGQLVDNNFKADFRATDANKASNLIDNINEGVK</sequence>
<feature type="binding site" description="covalent" evidence="12">
    <location>
        <position position="95"/>
    </location>
    <ligand>
        <name>heme c</name>
        <dbReference type="ChEBI" id="CHEBI:61717"/>
        <label>1</label>
    </ligand>
</feature>
<evidence type="ECO:0000256" key="11">
    <source>
        <dbReference type="ARBA" id="ARBA00031832"/>
    </source>
</evidence>
<comment type="caution">
    <text evidence="15">The sequence shown here is derived from an EMBL/GenBank/DDBJ whole genome shotgun (WGS) entry which is preliminary data.</text>
</comment>
<accession>A0AAX2AKE5</accession>
<dbReference type="Pfam" id="PF03892">
    <property type="entry name" value="NapB"/>
    <property type="match status" value="2"/>
</dbReference>
<gene>
    <name evidence="15" type="ORF">CP985_00495</name>
</gene>
<keyword evidence="8" id="KW-0574">Periplasm</keyword>
<dbReference type="GO" id="GO:0009061">
    <property type="term" value="P:anaerobic respiration"/>
    <property type="evidence" value="ECO:0007669"/>
    <property type="project" value="InterPro"/>
</dbReference>
<keyword evidence="9" id="KW-0249">Electron transport</keyword>
<evidence type="ECO:0000256" key="13">
    <source>
        <dbReference type="PIRSR" id="PIRSR006105-2"/>
    </source>
</evidence>
<protein>
    <recommendedName>
        <fullName evidence="3">Periplasmic nitrate reductase, electron transfer subunit</fullName>
    </recommendedName>
    <alternativeName>
        <fullName evidence="11">Diheme cytochrome c NapB</fullName>
    </alternativeName>
</protein>
<evidence type="ECO:0000256" key="8">
    <source>
        <dbReference type="ARBA" id="ARBA00022764"/>
    </source>
</evidence>
<dbReference type="RefSeq" id="WP_114840939.1">
    <property type="nucleotide sequence ID" value="NZ_CP031219.1"/>
</dbReference>
<dbReference type="AlphaFoldDB" id="A0AAX2AKE5"/>
<evidence type="ECO:0000256" key="14">
    <source>
        <dbReference type="SAM" id="SignalP"/>
    </source>
</evidence>
<evidence type="ECO:0000256" key="6">
    <source>
        <dbReference type="ARBA" id="ARBA00022723"/>
    </source>
</evidence>
<evidence type="ECO:0000313" key="15">
    <source>
        <dbReference type="EMBL" id="RXK16932.1"/>
    </source>
</evidence>
<evidence type="ECO:0000256" key="2">
    <source>
        <dbReference type="ARBA" id="ARBA00007368"/>
    </source>
</evidence>
<evidence type="ECO:0000256" key="12">
    <source>
        <dbReference type="PIRSR" id="PIRSR006105-1"/>
    </source>
</evidence>
<keyword evidence="7 14" id="KW-0732">Signal</keyword>
<keyword evidence="5 12" id="KW-0349">Heme</keyword>
<comment type="subcellular location">
    <subcellularLocation>
        <location evidence="1">Periplasm</location>
    </subcellularLocation>
</comment>
<dbReference type="PANTHER" id="PTHR38604:SF1">
    <property type="entry name" value="PERIPLASMIC NITRATE REDUCTASE, ELECTRON TRANSFER SUBUNIT"/>
    <property type="match status" value="1"/>
</dbReference>
<dbReference type="KEGG" id="amyt:AMYT_0445"/>
<dbReference type="InterPro" id="IPR005591">
    <property type="entry name" value="NapB"/>
</dbReference>
<keyword evidence="4" id="KW-0813">Transport</keyword>
<keyword evidence="10 13" id="KW-0408">Iron</keyword>
<dbReference type="Gene3D" id="1.10.1130.10">
    <property type="entry name" value="Flavocytochrome C3, Chain A"/>
    <property type="match status" value="1"/>
</dbReference>
<keyword evidence="16" id="KW-1185">Reference proteome</keyword>